<name>A0A2N9X4J0_9NEIS</name>
<dbReference type="InterPro" id="IPR008984">
    <property type="entry name" value="SMAD_FHA_dom_sf"/>
</dbReference>
<proteinExistence type="predicted"/>
<dbReference type="RefSeq" id="WP_100152753.1">
    <property type="nucleotide sequence ID" value="NZ_MEIK01000032.1"/>
</dbReference>
<dbReference type="NCBIfam" id="NF033419">
    <property type="entry name" value="T6SS_TagK_dom"/>
    <property type="match status" value="1"/>
</dbReference>
<dbReference type="SUPFAM" id="SSF49879">
    <property type="entry name" value="SMAD/FHA domain"/>
    <property type="match status" value="1"/>
</dbReference>
<gene>
    <name evidence="1" type="ORF">BHC54_10205</name>
</gene>
<dbReference type="NCBIfam" id="NF033418">
    <property type="entry name" value="T6SS_TagK"/>
    <property type="match status" value="1"/>
</dbReference>
<dbReference type="EMBL" id="MEIL01000030">
    <property type="protein sequence ID" value="PIT37887.1"/>
    <property type="molecule type" value="Genomic_DNA"/>
</dbReference>
<dbReference type="Proteomes" id="UP000230202">
    <property type="component" value="Unassembled WGS sequence"/>
</dbReference>
<sequence>MENSLLLSLDYCRGIKIGQVYEIKNFAFFSETSIYSIQTELPATENLALSIRQSASGWQLLNLSKNVHCAVNGMPIASDNWCLLHDGDIFEWGLSIWQINPAQQFTPEIETETLNKNNADYKIMPLDLKWFDSHLLSQQKDENPFSLVMPSLPYELLESKEYQTKDSTLEESPAEAIFLDLLHEYRQALDTPQLSVNEHFWQERLLKNDVSSSASTVNLADLSGNLDPLMTLQDIVSGPLNIDDVFNGLDSLREAELFKIEEIPEILHLFAPGWQQQNSHAHMPPTLTRKEHHAVSVDSHYRMSQFADSHQKDFKDEQHTQK</sequence>
<dbReference type="InterPro" id="IPR047914">
    <property type="entry name" value="TagK-like_C"/>
</dbReference>
<organism evidence="1 2">
    <name type="scientific">Snodgrassella alvi</name>
    <dbReference type="NCBI Taxonomy" id="1196083"/>
    <lineage>
        <taxon>Bacteria</taxon>
        <taxon>Pseudomonadati</taxon>
        <taxon>Pseudomonadota</taxon>
        <taxon>Betaproteobacteria</taxon>
        <taxon>Neisseriales</taxon>
        <taxon>Neisseriaceae</taxon>
        <taxon>Snodgrassella</taxon>
    </lineage>
</organism>
<evidence type="ECO:0000313" key="1">
    <source>
        <dbReference type="EMBL" id="PIT37887.1"/>
    </source>
</evidence>
<reference evidence="1" key="1">
    <citation type="journal article" date="2017" name="MBio">
        <title>Type VI secretion-mediated competition in the bee gut microbiome.</title>
        <authorList>
            <person name="Steele M.I."/>
            <person name="Kwong W.K."/>
            <person name="Powell J.E."/>
            <person name="Whiteley M."/>
            <person name="Moran N.A."/>
        </authorList>
    </citation>
    <scope>NUCLEOTIDE SEQUENCE [LARGE SCALE GENOMIC DNA]</scope>
    <source>
        <strain evidence="1">WkB273</strain>
    </source>
</reference>
<comment type="caution">
    <text evidence="1">The sequence shown here is derived from an EMBL/GenBank/DDBJ whole genome shotgun (WGS) entry which is preliminary data.</text>
</comment>
<dbReference type="AlphaFoldDB" id="A0A2N9X4J0"/>
<keyword evidence="2" id="KW-1185">Reference proteome</keyword>
<accession>A0A2N9X4J0</accession>
<evidence type="ECO:0008006" key="3">
    <source>
        <dbReference type="Google" id="ProtNLM"/>
    </source>
</evidence>
<protein>
    <recommendedName>
        <fullName evidence="3">FHA domain-containing protein</fullName>
    </recommendedName>
</protein>
<evidence type="ECO:0000313" key="2">
    <source>
        <dbReference type="Proteomes" id="UP000230202"/>
    </source>
</evidence>